<dbReference type="PRINTS" id="PR00463">
    <property type="entry name" value="EP450I"/>
</dbReference>
<keyword evidence="8" id="KW-0492">Microsome</keyword>
<evidence type="ECO:0000256" key="4">
    <source>
        <dbReference type="ARBA" id="ARBA00010617"/>
    </source>
</evidence>
<proteinExistence type="inferred from homology"/>
<dbReference type="InterPro" id="IPR017972">
    <property type="entry name" value="Cyt_P450_CS"/>
</dbReference>
<feature type="binding site" description="axial binding residue" evidence="13">
    <location>
        <position position="448"/>
    </location>
    <ligand>
        <name>heme</name>
        <dbReference type="ChEBI" id="CHEBI:30413"/>
    </ligand>
    <ligandPart>
        <name>Fe</name>
        <dbReference type="ChEBI" id="CHEBI:18248"/>
    </ligandPart>
</feature>
<evidence type="ECO:0000256" key="3">
    <source>
        <dbReference type="ARBA" id="ARBA00004406"/>
    </source>
</evidence>
<evidence type="ECO:0000313" key="16">
    <source>
        <dbReference type="RefSeq" id="XP_022320257.1"/>
    </source>
</evidence>
<evidence type="ECO:0000256" key="13">
    <source>
        <dbReference type="PIRSR" id="PIRSR602401-1"/>
    </source>
</evidence>
<protein>
    <submittedName>
        <fullName evidence="16">Cytochrome P450 2J2-like isoform X1</fullName>
    </submittedName>
</protein>
<evidence type="ECO:0000256" key="1">
    <source>
        <dbReference type="ARBA" id="ARBA00001971"/>
    </source>
</evidence>
<dbReference type="PANTHER" id="PTHR24289:SF1">
    <property type="entry name" value="STEROID 17-ALPHA-HYDROXYLASE_17,20 LYASE"/>
    <property type="match status" value="1"/>
</dbReference>
<keyword evidence="6 13" id="KW-0479">Metal-binding</keyword>
<keyword evidence="15" id="KW-1185">Reference proteome</keyword>
<keyword evidence="10 13" id="KW-0408">Iron</keyword>
<evidence type="ECO:0000313" key="15">
    <source>
        <dbReference type="Proteomes" id="UP000694844"/>
    </source>
</evidence>
<dbReference type="GO" id="GO:0005789">
    <property type="term" value="C:endoplasmic reticulum membrane"/>
    <property type="evidence" value="ECO:0007669"/>
    <property type="project" value="UniProtKB-SubCell"/>
</dbReference>
<dbReference type="RefSeq" id="XP_022320257.1">
    <property type="nucleotide sequence ID" value="XM_022464549.1"/>
</dbReference>
<dbReference type="PROSITE" id="PS00086">
    <property type="entry name" value="CYTOCHROME_P450"/>
    <property type="match status" value="1"/>
</dbReference>
<gene>
    <name evidence="16" type="primary">LOC111122683</name>
</gene>
<dbReference type="InterPro" id="IPR002401">
    <property type="entry name" value="Cyt_P450_E_grp-I"/>
</dbReference>
<keyword evidence="9 14" id="KW-0560">Oxidoreductase</keyword>
<comment type="cofactor">
    <cofactor evidence="1 13">
        <name>heme</name>
        <dbReference type="ChEBI" id="CHEBI:30413"/>
    </cofactor>
</comment>
<evidence type="ECO:0000256" key="5">
    <source>
        <dbReference type="ARBA" id="ARBA00022617"/>
    </source>
</evidence>
<evidence type="ECO:0000256" key="8">
    <source>
        <dbReference type="ARBA" id="ARBA00022848"/>
    </source>
</evidence>
<evidence type="ECO:0000256" key="9">
    <source>
        <dbReference type="ARBA" id="ARBA00023002"/>
    </source>
</evidence>
<dbReference type="Gene3D" id="1.10.630.10">
    <property type="entry name" value="Cytochrome P450"/>
    <property type="match status" value="1"/>
</dbReference>
<keyword evidence="12" id="KW-0472">Membrane</keyword>
<dbReference type="InterPro" id="IPR036396">
    <property type="entry name" value="Cyt_P450_sf"/>
</dbReference>
<keyword evidence="11 14" id="KW-0503">Monooxygenase</keyword>
<dbReference type="GO" id="GO:0005506">
    <property type="term" value="F:iron ion binding"/>
    <property type="evidence" value="ECO:0007669"/>
    <property type="project" value="InterPro"/>
</dbReference>
<keyword evidence="5 13" id="KW-0349">Heme</keyword>
<dbReference type="Proteomes" id="UP000694844">
    <property type="component" value="Chromosome 3"/>
</dbReference>
<dbReference type="FunFam" id="1.10.630.10:FF:000238">
    <property type="entry name" value="Cytochrome P450 2A6"/>
    <property type="match status" value="1"/>
</dbReference>
<sequence length="506" mass="58108">MTTNTVMCANNLGFCDVSFLKALETMTSKKKKKYPPGPYGLPFFGCFFEIDMKSLHLEFLRWKEQYGSIVSFKLNGKNFLVLNSLDVIKNAFVSEDIGPLMSDRPLNFIGEYISFGYKDVLLRRCDKEFKKMKELMIRSMKLHDFNSSTFQQLMSEELTHVLTKFQKTNGKPTNPLDILMPSFCNIIGMLFTGRRCQDDDKLLKVLMDFDRDGDEMIQPQVHAVFKLFPWIRHFPGYYGTLYRNVIRGRTELQSLVQEMKKSYDKDNVKNFIHELLGEHQELAGDPDKAWLTDEHVLGMVMDLINTSVLTTKAVMAGTLFLLAHFPEMQEKIRHEIASNIGDREPTVADMTSMPYTQACMMEILRYQSHLPLTAAHANLDQEVELDGFTIPKGTVIFGNLFACHHDEEAYLDPWKFNPDRFLDNGKLVGLDHPAMENFIGFGIGKRYCVGQQMAKVRMFLYTTCLVQKFKIEAPKDTSLPSHDPRSLVSESPVILPPSMQYCFVEC</sequence>
<evidence type="ECO:0000256" key="10">
    <source>
        <dbReference type="ARBA" id="ARBA00023004"/>
    </source>
</evidence>
<dbReference type="GO" id="GO:0042448">
    <property type="term" value="P:progesterone metabolic process"/>
    <property type="evidence" value="ECO:0007669"/>
    <property type="project" value="TreeGrafter"/>
</dbReference>
<evidence type="ECO:0000256" key="11">
    <source>
        <dbReference type="ARBA" id="ARBA00023033"/>
    </source>
</evidence>
<dbReference type="SUPFAM" id="SSF48264">
    <property type="entry name" value="Cytochrome P450"/>
    <property type="match status" value="1"/>
</dbReference>
<dbReference type="InterPro" id="IPR001128">
    <property type="entry name" value="Cyt_P450"/>
</dbReference>
<accession>A0A8B8CWL9</accession>
<dbReference type="OrthoDB" id="6103963at2759"/>
<comment type="subcellular location">
    <subcellularLocation>
        <location evidence="3">Endoplasmic reticulum membrane</location>
        <topology evidence="3">Peripheral membrane protein</topology>
    </subcellularLocation>
    <subcellularLocation>
        <location evidence="2">Microsome membrane</location>
        <topology evidence="2">Peripheral membrane protein</topology>
    </subcellularLocation>
</comment>
<dbReference type="GO" id="GO:0004508">
    <property type="term" value="F:steroid 17-alpha-monooxygenase activity"/>
    <property type="evidence" value="ECO:0007669"/>
    <property type="project" value="TreeGrafter"/>
</dbReference>
<dbReference type="GeneID" id="111122683"/>
<evidence type="ECO:0000256" key="6">
    <source>
        <dbReference type="ARBA" id="ARBA00022723"/>
    </source>
</evidence>
<organism evidence="15 16">
    <name type="scientific">Crassostrea virginica</name>
    <name type="common">Eastern oyster</name>
    <dbReference type="NCBI Taxonomy" id="6565"/>
    <lineage>
        <taxon>Eukaryota</taxon>
        <taxon>Metazoa</taxon>
        <taxon>Spiralia</taxon>
        <taxon>Lophotrochozoa</taxon>
        <taxon>Mollusca</taxon>
        <taxon>Bivalvia</taxon>
        <taxon>Autobranchia</taxon>
        <taxon>Pteriomorphia</taxon>
        <taxon>Ostreida</taxon>
        <taxon>Ostreoidea</taxon>
        <taxon>Ostreidae</taxon>
        <taxon>Crassostrea</taxon>
    </lineage>
</organism>
<comment type="similarity">
    <text evidence="4 14">Belongs to the cytochrome P450 family.</text>
</comment>
<evidence type="ECO:0000256" key="7">
    <source>
        <dbReference type="ARBA" id="ARBA00022824"/>
    </source>
</evidence>
<dbReference type="KEGG" id="cvn:111122683"/>
<evidence type="ECO:0000256" key="14">
    <source>
        <dbReference type="RuleBase" id="RU000461"/>
    </source>
</evidence>
<dbReference type="GO" id="GO:0020037">
    <property type="term" value="F:heme binding"/>
    <property type="evidence" value="ECO:0007669"/>
    <property type="project" value="InterPro"/>
</dbReference>
<reference evidence="16" key="1">
    <citation type="submission" date="2025-08" db="UniProtKB">
        <authorList>
            <consortium name="RefSeq"/>
        </authorList>
    </citation>
    <scope>IDENTIFICATION</scope>
    <source>
        <tissue evidence="16">Whole sample</tissue>
    </source>
</reference>
<dbReference type="AlphaFoldDB" id="A0A8B8CWL9"/>
<keyword evidence="7" id="KW-0256">Endoplasmic reticulum</keyword>
<evidence type="ECO:0000256" key="2">
    <source>
        <dbReference type="ARBA" id="ARBA00004174"/>
    </source>
</evidence>
<dbReference type="GO" id="GO:0042446">
    <property type="term" value="P:hormone biosynthetic process"/>
    <property type="evidence" value="ECO:0007669"/>
    <property type="project" value="TreeGrafter"/>
</dbReference>
<dbReference type="PANTHER" id="PTHR24289">
    <property type="entry name" value="STEROID 17-ALPHA-HYDROXYLASE/17,20 LYASE"/>
    <property type="match status" value="1"/>
</dbReference>
<name>A0A8B8CWL9_CRAVI</name>
<dbReference type="Pfam" id="PF00067">
    <property type="entry name" value="p450"/>
    <property type="match status" value="1"/>
</dbReference>
<evidence type="ECO:0000256" key="12">
    <source>
        <dbReference type="ARBA" id="ARBA00023136"/>
    </source>
</evidence>